<dbReference type="GO" id="GO:0015179">
    <property type="term" value="F:L-amino acid transmembrane transporter activity"/>
    <property type="evidence" value="ECO:0007669"/>
    <property type="project" value="TreeGrafter"/>
</dbReference>
<comment type="caution">
    <text evidence="8">The sequence shown here is derived from an EMBL/GenBank/DDBJ whole genome shotgun (WGS) entry which is preliminary data.</text>
</comment>
<feature type="transmembrane region" description="Helical" evidence="6">
    <location>
        <begin position="159"/>
        <end position="179"/>
    </location>
</feature>
<feature type="transmembrane region" description="Helical" evidence="6">
    <location>
        <begin position="405"/>
        <end position="427"/>
    </location>
</feature>
<dbReference type="InterPro" id="IPR013057">
    <property type="entry name" value="AA_transpt_TM"/>
</dbReference>
<keyword evidence="9" id="KW-1185">Reference proteome</keyword>
<reference evidence="8 9" key="1">
    <citation type="submission" date="2024-03" db="EMBL/GenBank/DDBJ databases">
        <title>Adaptation during the transition from Ophiocordyceps entomopathogen to insect associate is accompanied by gene loss and intensified selection.</title>
        <authorList>
            <person name="Ward C.M."/>
            <person name="Onetto C.A."/>
            <person name="Borneman A.R."/>
        </authorList>
    </citation>
    <scope>NUCLEOTIDE SEQUENCE [LARGE SCALE GENOMIC DNA]</scope>
    <source>
        <strain evidence="8">AWRI1</strain>
        <tissue evidence="8">Single Adult Female</tissue>
    </source>
</reference>
<dbReference type="Proteomes" id="UP001367676">
    <property type="component" value="Unassembled WGS sequence"/>
</dbReference>
<dbReference type="PANTHER" id="PTHR22950:SF340">
    <property type="entry name" value="AMINO ACID TRANSPORTER TRANSMEMBRANE DOMAIN-CONTAINING PROTEIN-RELATED"/>
    <property type="match status" value="1"/>
</dbReference>
<feature type="transmembrane region" description="Helical" evidence="6">
    <location>
        <begin position="439"/>
        <end position="461"/>
    </location>
</feature>
<feature type="transmembrane region" description="Helical" evidence="6">
    <location>
        <begin position="331"/>
        <end position="358"/>
    </location>
</feature>
<organism evidence="8 9">
    <name type="scientific">Parthenolecanium corni</name>
    <dbReference type="NCBI Taxonomy" id="536013"/>
    <lineage>
        <taxon>Eukaryota</taxon>
        <taxon>Metazoa</taxon>
        <taxon>Ecdysozoa</taxon>
        <taxon>Arthropoda</taxon>
        <taxon>Hexapoda</taxon>
        <taxon>Insecta</taxon>
        <taxon>Pterygota</taxon>
        <taxon>Neoptera</taxon>
        <taxon>Paraneoptera</taxon>
        <taxon>Hemiptera</taxon>
        <taxon>Sternorrhyncha</taxon>
        <taxon>Coccoidea</taxon>
        <taxon>Coccidae</taxon>
        <taxon>Parthenolecanium</taxon>
    </lineage>
</organism>
<dbReference type="EMBL" id="JBBCAQ010000010">
    <property type="protein sequence ID" value="KAK7601201.1"/>
    <property type="molecule type" value="Genomic_DNA"/>
</dbReference>
<feature type="transmembrane region" description="Helical" evidence="6">
    <location>
        <begin position="257"/>
        <end position="275"/>
    </location>
</feature>
<accession>A0AAN9TQU4</accession>
<feature type="transmembrane region" description="Helical" evidence="6">
    <location>
        <begin position="90"/>
        <end position="114"/>
    </location>
</feature>
<dbReference type="Pfam" id="PF01490">
    <property type="entry name" value="Aa_trans"/>
    <property type="match status" value="1"/>
</dbReference>
<feature type="transmembrane region" description="Helical" evidence="6">
    <location>
        <begin position="379"/>
        <end position="399"/>
    </location>
</feature>
<evidence type="ECO:0000256" key="3">
    <source>
        <dbReference type="ARBA" id="ARBA00022989"/>
    </source>
</evidence>
<comment type="subcellular location">
    <subcellularLocation>
        <location evidence="1">Membrane</location>
        <topology evidence="1">Multi-pass membrane protein</topology>
    </subcellularLocation>
</comment>
<dbReference type="PANTHER" id="PTHR22950">
    <property type="entry name" value="AMINO ACID TRANSPORTER"/>
    <property type="match status" value="1"/>
</dbReference>
<gene>
    <name evidence="8" type="ORF">V9T40_008642</name>
</gene>
<feature type="transmembrane region" description="Helical" evidence="6">
    <location>
        <begin position="287"/>
        <end position="311"/>
    </location>
</feature>
<dbReference type="AlphaFoldDB" id="A0AAN9TQU4"/>
<evidence type="ECO:0000256" key="6">
    <source>
        <dbReference type="SAM" id="Phobius"/>
    </source>
</evidence>
<sequence length="542" mass="59505">MAIIPEDGLTLNASSDTSKRKNGAGRSDKNVFAGEELAALNESPATPYDPHAHRNIEHPTTNGETLIHILKGSLGTGILAMPDAFRNSGLLVGTIGTILIGILCTYCFLVLIRCQYEICKRIRKPLINYPDTMKYALQQGPPYLRFAAGLSMPIVDGFLIVYQLGICCVYTVFIGVSIQEFVKGLGYEMEARTYMLIILPLLIAITLIRNLKLLAPFSQAANFAMFLGLGILLYYIFQNFPSINSDKLVGPPMRYTLFIGTTLFALEAVGVFLALENNMKTPKSFGGATGVLSQGMTIVTILYVLMGFVGYVRYGECVRGSITLNIPQGDFLAQLTKLIFAFAIYITYALQCYVPVDIIWSSYMKESFAKRANSLTYQYLLRIVCVVITFLLAIAIPYLSLFISLFGALCLSMLGIAFPALIEICILYPNNYGTLKYILFKNIFIILIGVFAGALGTGLAVNDIVKAINGIKSANNCTESCGLDEYVKNPSSNGYALCSCLNFRPDVSFLVQLSQFSSRCLDFRLEFSAGCLIFCPAVSIFV</sequence>
<keyword evidence="3 6" id="KW-1133">Transmembrane helix</keyword>
<feature type="transmembrane region" description="Helical" evidence="6">
    <location>
        <begin position="220"/>
        <end position="237"/>
    </location>
</feature>
<proteinExistence type="predicted"/>
<evidence type="ECO:0000256" key="4">
    <source>
        <dbReference type="ARBA" id="ARBA00023136"/>
    </source>
</evidence>
<name>A0AAN9TQU4_9HEMI</name>
<keyword evidence="2 6" id="KW-0812">Transmembrane</keyword>
<keyword evidence="4 6" id="KW-0472">Membrane</keyword>
<evidence type="ECO:0000256" key="5">
    <source>
        <dbReference type="SAM" id="MobiDB-lite"/>
    </source>
</evidence>
<evidence type="ECO:0000256" key="2">
    <source>
        <dbReference type="ARBA" id="ARBA00022692"/>
    </source>
</evidence>
<feature type="transmembrane region" description="Helical" evidence="6">
    <location>
        <begin position="191"/>
        <end position="208"/>
    </location>
</feature>
<feature type="domain" description="Amino acid transporter transmembrane" evidence="7">
    <location>
        <begin position="59"/>
        <end position="457"/>
    </location>
</feature>
<evidence type="ECO:0000259" key="7">
    <source>
        <dbReference type="Pfam" id="PF01490"/>
    </source>
</evidence>
<evidence type="ECO:0000313" key="9">
    <source>
        <dbReference type="Proteomes" id="UP001367676"/>
    </source>
</evidence>
<protein>
    <recommendedName>
        <fullName evidence="7">Amino acid transporter transmembrane domain-containing protein</fullName>
    </recommendedName>
</protein>
<evidence type="ECO:0000313" key="8">
    <source>
        <dbReference type="EMBL" id="KAK7601201.1"/>
    </source>
</evidence>
<dbReference type="GO" id="GO:0005774">
    <property type="term" value="C:vacuolar membrane"/>
    <property type="evidence" value="ECO:0007669"/>
    <property type="project" value="TreeGrafter"/>
</dbReference>
<feature type="region of interest" description="Disordered" evidence="5">
    <location>
        <begin position="1"/>
        <end position="27"/>
    </location>
</feature>
<evidence type="ECO:0000256" key="1">
    <source>
        <dbReference type="ARBA" id="ARBA00004141"/>
    </source>
</evidence>